<evidence type="ECO:0000256" key="7">
    <source>
        <dbReference type="ARBA" id="ARBA00022967"/>
    </source>
</evidence>
<evidence type="ECO:0000313" key="11">
    <source>
        <dbReference type="EMBL" id="MBC2888778.1"/>
    </source>
</evidence>
<dbReference type="FunFam" id="3.40.50.300:FF:000224">
    <property type="entry name" value="Energy-coupling factor transporter ATP-binding protein EcfA"/>
    <property type="match status" value="1"/>
</dbReference>
<dbReference type="EMBL" id="JACMSE010000002">
    <property type="protein sequence ID" value="MBC2888778.1"/>
    <property type="molecule type" value="Genomic_DNA"/>
</dbReference>
<name>A0A842JFR7_9ACTN</name>
<dbReference type="GO" id="GO:0005524">
    <property type="term" value="F:ATP binding"/>
    <property type="evidence" value="ECO:0007669"/>
    <property type="project" value="UniProtKB-KW"/>
</dbReference>
<evidence type="ECO:0000256" key="3">
    <source>
        <dbReference type="ARBA" id="ARBA00022448"/>
    </source>
</evidence>
<evidence type="ECO:0000256" key="5">
    <source>
        <dbReference type="ARBA" id="ARBA00022741"/>
    </source>
</evidence>
<evidence type="ECO:0000256" key="9">
    <source>
        <dbReference type="SAM" id="MobiDB-lite"/>
    </source>
</evidence>
<dbReference type="GO" id="GO:0016887">
    <property type="term" value="F:ATP hydrolysis activity"/>
    <property type="evidence" value="ECO:0007669"/>
    <property type="project" value="InterPro"/>
</dbReference>
<dbReference type="InterPro" id="IPR027417">
    <property type="entry name" value="P-loop_NTPase"/>
</dbReference>
<comment type="similarity">
    <text evidence="2">Belongs to the ABC transporter superfamily.</text>
</comment>
<keyword evidence="3" id="KW-0813">Transport</keyword>
<organism evidence="11 12">
    <name type="scientific">Gordonibacter massiliensis</name>
    <name type="common">ex Traore et al. 2017</name>
    <dbReference type="NCBI Taxonomy" id="1841863"/>
    <lineage>
        <taxon>Bacteria</taxon>
        <taxon>Bacillati</taxon>
        <taxon>Actinomycetota</taxon>
        <taxon>Coriobacteriia</taxon>
        <taxon>Eggerthellales</taxon>
        <taxon>Eggerthellaceae</taxon>
        <taxon>Gordonibacter</taxon>
    </lineage>
</organism>
<keyword evidence="4" id="KW-1003">Cell membrane</keyword>
<dbReference type="PROSITE" id="PS50893">
    <property type="entry name" value="ABC_TRANSPORTER_2"/>
    <property type="match status" value="1"/>
</dbReference>
<keyword evidence="7" id="KW-1278">Translocase</keyword>
<comment type="caution">
    <text evidence="11">The sequence shown here is derived from an EMBL/GenBank/DDBJ whole genome shotgun (WGS) entry which is preliminary data.</text>
</comment>
<sequence length="340" mass="36322">MLFGKKNQKAVAGEPNSAPSKTAREHAARKRGGDSIVDVTAVPREDASEPVSARVGVPAVLECRGASFAYDGAADGAQVVRDLSLAVRKGEFVAIVGSNGAGKTTTSKLLNGLLKPSAGEVLVDGVPTVQLRTSELARRVGMLFQNPDRQICQNTVADELAFSLRVTGVDPDEAARRVNALVDEFGFDAQAAPYLLSRGERQMLALASVIAAEPEVLILDEPTCGLDYRECMDVMARVKELNKRGTTVVMITHDMEVAFDFARRVIAMADGRVVADGAPETVFRNAAAMEAASLVPPQMIELSLRLAREPENGRAFAHVATAYEMVQVLGAAGFRKRKVS</sequence>
<dbReference type="AlphaFoldDB" id="A0A842JFR7"/>
<evidence type="ECO:0000256" key="2">
    <source>
        <dbReference type="ARBA" id="ARBA00005417"/>
    </source>
</evidence>
<accession>A0A842JFR7</accession>
<dbReference type="InterPro" id="IPR050095">
    <property type="entry name" value="ECF_ABC_transporter_ATP-bd"/>
</dbReference>
<protein>
    <submittedName>
        <fullName evidence="11">ABC transporter ATP-binding protein</fullName>
    </submittedName>
</protein>
<evidence type="ECO:0000256" key="4">
    <source>
        <dbReference type="ARBA" id="ARBA00022475"/>
    </source>
</evidence>
<dbReference type="InterPro" id="IPR003593">
    <property type="entry name" value="AAA+_ATPase"/>
</dbReference>
<comment type="subcellular location">
    <subcellularLocation>
        <location evidence="1">Cell membrane</location>
    </subcellularLocation>
</comment>
<dbReference type="InterPro" id="IPR003439">
    <property type="entry name" value="ABC_transporter-like_ATP-bd"/>
</dbReference>
<dbReference type="GO" id="GO:0043190">
    <property type="term" value="C:ATP-binding cassette (ABC) transporter complex"/>
    <property type="evidence" value="ECO:0007669"/>
    <property type="project" value="TreeGrafter"/>
</dbReference>
<dbReference type="CDD" id="cd03225">
    <property type="entry name" value="ABC_cobalt_CbiO_domain1"/>
    <property type="match status" value="1"/>
</dbReference>
<keyword evidence="12" id="KW-1185">Reference proteome</keyword>
<reference evidence="11 12" key="1">
    <citation type="submission" date="2020-08" db="EMBL/GenBank/DDBJ databases">
        <authorList>
            <person name="Liu C."/>
            <person name="Sun Q."/>
        </authorList>
    </citation>
    <scope>NUCLEOTIDE SEQUENCE [LARGE SCALE GENOMIC DNA]</scope>
    <source>
        <strain evidence="11 12">N22</strain>
    </source>
</reference>
<evidence type="ECO:0000256" key="1">
    <source>
        <dbReference type="ARBA" id="ARBA00004236"/>
    </source>
</evidence>
<gene>
    <name evidence="11" type="ORF">H7313_05365</name>
</gene>
<proteinExistence type="inferred from homology"/>
<evidence type="ECO:0000256" key="8">
    <source>
        <dbReference type="ARBA" id="ARBA00023136"/>
    </source>
</evidence>
<dbReference type="Gene3D" id="3.40.50.300">
    <property type="entry name" value="P-loop containing nucleotide triphosphate hydrolases"/>
    <property type="match status" value="1"/>
</dbReference>
<evidence type="ECO:0000256" key="6">
    <source>
        <dbReference type="ARBA" id="ARBA00022840"/>
    </source>
</evidence>
<dbReference type="GO" id="GO:0042626">
    <property type="term" value="F:ATPase-coupled transmembrane transporter activity"/>
    <property type="evidence" value="ECO:0007669"/>
    <property type="project" value="TreeGrafter"/>
</dbReference>
<feature type="domain" description="ABC transporter" evidence="10">
    <location>
        <begin position="61"/>
        <end position="295"/>
    </location>
</feature>
<dbReference type="SUPFAM" id="SSF52540">
    <property type="entry name" value="P-loop containing nucleoside triphosphate hydrolases"/>
    <property type="match status" value="1"/>
</dbReference>
<dbReference type="InterPro" id="IPR015856">
    <property type="entry name" value="ABC_transpr_CbiO/EcfA_su"/>
</dbReference>
<dbReference type="Pfam" id="PF00005">
    <property type="entry name" value="ABC_tran"/>
    <property type="match status" value="1"/>
</dbReference>
<keyword evidence="6 11" id="KW-0067">ATP-binding</keyword>
<keyword evidence="5" id="KW-0547">Nucleotide-binding</keyword>
<dbReference type="PANTHER" id="PTHR43553">
    <property type="entry name" value="HEAVY METAL TRANSPORTER"/>
    <property type="match status" value="1"/>
</dbReference>
<evidence type="ECO:0000259" key="10">
    <source>
        <dbReference type="PROSITE" id="PS50893"/>
    </source>
</evidence>
<keyword evidence="8" id="KW-0472">Membrane</keyword>
<dbReference type="Proteomes" id="UP000587396">
    <property type="component" value="Unassembled WGS sequence"/>
</dbReference>
<feature type="region of interest" description="Disordered" evidence="9">
    <location>
        <begin position="1"/>
        <end position="37"/>
    </location>
</feature>
<evidence type="ECO:0000313" key="12">
    <source>
        <dbReference type="Proteomes" id="UP000587396"/>
    </source>
</evidence>
<dbReference type="PANTHER" id="PTHR43553:SF24">
    <property type="entry name" value="ENERGY-COUPLING FACTOR TRANSPORTER ATP-BINDING PROTEIN ECFA1"/>
    <property type="match status" value="1"/>
</dbReference>
<dbReference type="SMART" id="SM00382">
    <property type="entry name" value="AAA"/>
    <property type="match status" value="1"/>
</dbReference>